<feature type="compositionally biased region" description="Low complexity" evidence="1">
    <location>
        <begin position="190"/>
        <end position="199"/>
    </location>
</feature>
<sequence>MMKVRAVESLALVVGMVAAEAMGSGVGVSYYQPSTPVPAGPVASGPTGAPIAGCSTCKRLGFACVDHATPPPCSPEGGCSPAGPYGFAQPHWRRWPGTDDGGPTPPEATTEGSLIPPYEPPSPEDEDKQAPPSLDDTTSADVESNTERDATGSEMGRPEMNRPEMNRPGMDITLPPLPRPSLPTPGAGGEAAPANEGAPPSLPFGYAPPAGGTDAFGPPAPAFEKTVPASLPKSAAGKRDLPPPLPVGFTQNGVAPAPRRLPTTFGRPAAETPLFDAAIQPASANLPITR</sequence>
<keyword evidence="3" id="KW-1185">Reference proteome</keyword>
<accession>A0A518K3J0</accession>
<feature type="region of interest" description="Disordered" evidence="1">
    <location>
        <begin position="90"/>
        <end position="267"/>
    </location>
</feature>
<organism evidence="2 3">
    <name type="scientific">Botrimarina mediterranea</name>
    <dbReference type="NCBI Taxonomy" id="2528022"/>
    <lineage>
        <taxon>Bacteria</taxon>
        <taxon>Pseudomonadati</taxon>
        <taxon>Planctomycetota</taxon>
        <taxon>Planctomycetia</taxon>
        <taxon>Pirellulales</taxon>
        <taxon>Lacipirellulaceae</taxon>
        <taxon>Botrimarina</taxon>
    </lineage>
</organism>
<evidence type="ECO:0000313" key="2">
    <source>
        <dbReference type="EMBL" id="QDV72371.1"/>
    </source>
</evidence>
<dbReference type="KEGG" id="bmei:Spa11_05450"/>
<protein>
    <submittedName>
        <fullName evidence="2">Uncharacterized protein</fullName>
    </submittedName>
</protein>
<evidence type="ECO:0000256" key="1">
    <source>
        <dbReference type="SAM" id="MobiDB-lite"/>
    </source>
</evidence>
<reference evidence="2 3" key="1">
    <citation type="submission" date="2019-02" db="EMBL/GenBank/DDBJ databases">
        <title>Deep-cultivation of Planctomycetes and their phenomic and genomic characterization uncovers novel biology.</title>
        <authorList>
            <person name="Wiegand S."/>
            <person name="Jogler M."/>
            <person name="Boedeker C."/>
            <person name="Pinto D."/>
            <person name="Vollmers J."/>
            <person name="Rivas-Marin E."/>
            <person name="Kohn T."/>
            <person name="Peeters S.H."/>
            <person name="Heuer A."/>
            <person name="Rast P."/>
            <person name="Oberbeckmann S."/>
            <person name="Bunk B."/>
            <person name="Jeske O."/>
            <person name="Meyerdierks A."/>
            <person name="Storesund J.E."/>
            <person name="Kallscheuer N."/>
            <person name="Luecker S."/>
            <person name="Lage O.M."/>
            <person name="Pohl T."/>
            <person name="Merkel B.J."/>
            <person name="Hornburger P."/>
            <person name="Mueller R.-W."/>
            <person name="Bruemmer F."/>
            <person name="Labrenz M."/>
            <person name="Spormann A.M."/>
            <person name="Op den Camp H."/>
            <person name="Overmann J."/>
            <person name="Amann R."/>
            <person name="Jetten M.S.M."/>
            <person name="Mascher T."/>
            <person name="Medema M.H."/>
            <person name="Devos D.P."/>
            <person name="Kaster A.-K."/>
            <person name="Ovreas L."/>
            <person name="Rohde M."/>
            <person name="Galperin M.Y."/>
            <person name="Jogler C."/>
        </authorList>
    </citation>
    <scope>NUCLEOTIDE SEQUENCE [LARGE SCALE GENOMIC DNA]</scope>
    <source>
        <strain evidence="2 3">Spa11</strain>
    </source>
</reference>
<evidence type="ECO:0000313" key="3">
    <source>
        <dbReference type="Proteomes" id="UP000316426"/>
    </source>
</evidence>
<dbReference type="EMBL" id="CP036349">
    <property type="protein sequence ID" value="QDV72371.1"/>
    <property type="molecule type" value="Genomic_DNA"/>
</dbReference>
<feature type="compositionally biased region" description="Basic and acidic residues" evidence="1">
    <location>
        <begin position="145"/>
        <end position="165"/>
    </location>
</feature>
<dbReference type="Proteomes" id="UP000316426">
    <property type="component" value="Chromosome"/>
</dbReference>
<dbReference type="AlphaFoldDB" id="A0A518K3J0"/>
<name>A0A518K3J0_9BACT</name>
<dbReference type="RefSeq" id="WP_145106988.1">
    <property type="nucleotide sequence ID" value="NZ_CP036349.1"/>
</dbReference>
<gene>
    <name evidence="2" type="ORF">Spa11_05450</name>
</gene>
<proteinExistence type="predicted"/>